<reference evidence="6 7" key="1">
    <citation type="submission" date="2014-08" db="EMBL/GenBank/DDBJ databases">
        <authorList>
            <person name="Hassan Y.I."/>
            <person name="Lepp D."/>
            <person name="Zhou T."/>
        </authorList>
    </citation>
    <scope>NUCLEOTIDE SEQUENCE [LARGE SCALE GENOMIC DNA]</scope>
    <source>
        <strain evidence="6 7">IFO13584</strain>
    </source>
</reference>
<evidence type="ECO:0000259" key="5">
    <source>
        <dbReference type="PROSITE" id="PS51352"/>
    </source>
</evidence>
<comment type="catalytic activity">
    <reaction evidence="4">
        <text>a hydroperoxide + 2 glutathione = an alcohol + glutathione disulfide + H2O</text>
        <dbReference type="Rhea" id="RHEA:62632"/>
        <dbReference type="ChEBI" id="CHEBI:15377"/>
        <dbReference type="ChEBI" id="CHEBI:30879"/>
        <dbReference type="ChEBI" id="CHEBI:35924"/>
        <dbReference type="ChEBI" id="CHEBI:57925"/>
        <dbReference type="ChEBI" id="CHEBI:58297"/>
        <dbReference type="EC" id="1.11.1.27"/>
    </reaction>
</comment>
<comment type="caution">
    <text evidence="6">The sequence shown here is derived from an EMBL/GenBank/DDBJ whole genome shotgun (WGS) entry which is preliminary data.</text>
</comment>
<dbReference type="RefSeq" id="WP_035087611.1">
    <property type="nucleotide sequence ID" value="NZ_JQGC01000037.1"/>
</dbReference>
<dbReference type="PANTHER" id="PTHR10430:SF16">
    <property type="entry name" value="PEROXIREDOXIN-5, MITOCHONDRIAL"/>
    <property type="match status" value="1"/>
</dbReference>
<dbReference type="InterPro" id="IPR036249">
    <property type="entry name" value="Thioredoxin-like_sf"/>
</dbReference>
<dbReference type="EC" id="1.11.1.27" evidence="4"/>
<dbReference type="AlphaFoldDB" id="A0A087LU50"/>
<dbReference type="GO" id="GO:0005737">
    <property type="term" value="C:cytoplasm"/>
    <property type="evidence" value="ECO:0007669"/>
    <property type="project" value="TreeGrafter"/>
</dbReference>
<sequence length="164" mass="16578">MIERGNAIPSVGIKLVNASGVAETTSDAVLGSGTVVLFSVPGAFTPTCHVNHLPGFLANAVKLRAKGVDRIICAAANDAHVMKAWAEASNALGDVEFIADGNADLAKALGLAKDFSASGMGTRYARAAMIVRNGAVSDIFVEDAPGVNASGAPAILMALETAQA</sequence>
<dbReference type="GO" id="GO:0008379">
    <property type="term" value="F:thioredoxin peroxidase activity"/>
    <property type="evidence" value="ECO:0007669"/>
    <property type="project" value="InterPro"/>
</dbReference>
<dbReference type="InterPro" id="IPR037944">
    <property type="entry name" value="PRX5-like"/>
</dbReference>
<evidence type="ECO:0000256" key="4">
    <source>
        <dbReference type="RuleBase" id="RU366011"/>
    </source>
</evidence>
<dbReference type="OrthoDB" id="9800621at2"/>
<dbReference type="GO" id="GO:0045454">
    <property type="term" value="P:cell redox homeostasis"/>
    <property type="evidence" value="ECO:0007669"/>
    <property type="project" value="TreeGrafter"/>
</dbReference>
<dbReference type="Proteomes" id="UP000028981">
    <property type="component" value="Unassembled WGS sequence"/>
</dbReference>
<keyword evidence="1 4" id="KW-0575">Peroxidase</keyword>
<accession>A0A087LU50</accession>
<name>A0A087LU50_9HYPH</name>
<organism evidence="6 7">
    <name type="scientific">Devosia riboflavina</name>
    <dbReference type="NCBI Taxonomy" id="46914"/>
    <lineage>
        <taxon>Bacteria</taxon>
        <taxon>Pseudomonadati</taxon>
        <taxon>Pseudomonadota</taxon>
        <taxon>Alphaproteobacteria</taxon>
        <taxon>Hyphomicrobiales</taxon>
        <taxon>Devosiaceae</taxon>
        <taxon>Devosia</taxon>
    </lineage>
</organism>
<feature type="active site" description="Cysteine sulfenic acid (-SOH) intermediate" evidence="3">
    <location>
        <position position="48"/>
    </location>
</feature>
<dbReference type="GO" id="GO:0042744">
    <property type="term" value="P:hydrogen peroxide catabolic process"/>
    <property type="evidence" value="ECO:0007669"/>
    <property type="project" value="TreeGrafter"/>
</dbReference>
<dbReference type="GO" id="GO:0034599">
    <property type="term" value="P:cellular response to oxidative stress"/>
    <property type="evidence" value="ECO:0007669"/>
    <property type="project" value="InterPro"/>
</dbReference>
<dbReference type="Pfam" id="PF08534">
    <property type="entry name" value="Redoxin"/>
    <property type="match status" value="1"/>
</dbReference>
<evidence type="ECO:0000256" key="3">
    <source>
        <dbReference type="PIRSR" id="PIRSR637944-1"/>
    </source>
</evidence>
<gene>
    <name evidence="6" type="ORF">JP75_24830</name>
</gene>
<evidence type="ECO:0000256" key="1">
    <source>
        <dbReference type="ARBA" id="ARBA00022559"/>
    </source>
</evidence>
<protein>
    <recommendedName>
        <fullName evidence="4">Glutathione-dependent peroxiredoxin</fullName>
        <ecNumber evidence="4">1.11.1.27</ecNumber>
    </recommendedName>
</protein>
<dbReference type="EMBL" id="JQGC01000037">
    <property type="protein sequence ID" value="KFL28153.1"/>
    <property type="molecule type" value="Genomic_DNA"/>
</dbReference>
<comment type="function">
    <text evidence="4">Thiol-specific peroxidase that catalyzes the reduction of hydrogen peroxide and organic hydroperoxides to water and alcohols, respectively. Plays a role in cell protection against oxidative stress by detoxifying peroxides.</text>
</comment>
<evidence type="ECO:0000313" key="7">
    <source>
        <dbReference type="Proteomes" id="UP000028981"/>
    </source>
</evidence>
<dbReference type="PANTHER" id="PTHR10430">
    <property type="entry name" value="PEROXIREDOXIN"/>
    <property type="match status" value="1"/>
</dbReference>
<evidence type="ECO:0000313" key="6">
    <source>
        <dbReference type="EMBL" id="KFL28153.1"/>
    </source>
</evidence>
<feature type="domain" description="Thioredoxin" evidence="5">
    <location>
        <begin position="2"/>
        <end position="164"/>
    </location>
</feature>
<keyword evidence="7" id="KW-1185">Reference proteome</keyword>
<dbReference type="CDD" id="cd03013">
    <property type="entry name" value="PRX5_like"/>
    <property type="match status" value="1"/>
</dbReference>
<comment type="similarity">
    <text evidence="4">Belongs to the peroxiredoxin family. Prx5 subfamily.</text>
</comment>
<dbReference type="SUPFAM" id="SSF52833">
    <property type="entry name" value="Thioredoxin-like"/>
    <property type="match status" value="1"/>
</dbReference>
<keyword evidence="4" id="KW-0676">Redox-active center</keyword>
<keyword evidence="2 4" id="KW-0560">Oxidoreductase</keyword>
<dbReference type="Gene3D" id="3.40.30.10">
    <property type="entry name" value="Glutaredoxin"/>
    <property type="match status" value="1"/>
</dbReference>
<dbReference type="InterPro" id="IPR013766">
    <property type="entry name" value="Thioredoxin_domain"/>
</dbReference>
<proteinExistence type="inferred from homology"/>
<keyword evidence="4" id="KW-0049">Antioxidant</keyword>
<evidence type="ECO:0000256" key="2">
    <source>
        <dbReference type="ARBA" id="ARBA00023002"/>
    </source>
</evidence>
<dbReference type="PROSITE" id="PS51352">
    <property type="entry name" value="THIOREDOXIN_2"/>
    <property type="match status" value="1"/>
</dbReference>
<dbReference type="STRING" id="46914.JP75_24830"/>
<dbReference type="InterPro" id="IPR013740">
    <property type="entry name" value="Redoxin"/>
</dbReference>